<proteinExistence type="predicted"/>
<dbReference type="PATRIC" id="fig|35746.4.peg.2465"/>
<dbReference type="Proteomes" id="UP000066124">
    <property type="component" value="Chromosome"/>
</dbReference>
<organism evidence="1 2">
    <name type="scientific">Haloferax gibbonsii</name>
    <dbReference type="NCBI Taxonomy" id="35746"/>
    <lineage>
        <taxon>Archaea</taxon>
        <taxon>Methanobacteriati</taxon>
        <taxon>Methanobacteriota</taxon>
        <taxon>Stenosarchaea group</taxon>
        <taxon>Halobacteria</taxon>
        <taxon>Halobacteriales</taxon>
        <taxon>Haloferacaceae</taxon>
        <taxon>Haloferax</taxon>
    </lineage>
</organism>
<name>A0A0K1IV17_HALGI</name>
<sequence length="455" mass="52401">MNPVRGSLRFRFNEQFSADQLPDELDGNEFVAKHENNSIVCPEGECTEKVNVADSEPPQFVCPKGHINPYDESRRFYYDIDTSRAIEELLNEVAIEGQAERDGGLAVVVDSEATFIVVPGDYRDTLLQNLGQYLSGHRNICIITFTNDCRDGIKRFIDRFGGLSMVVQPPNVKRKVSKFTSLVDIRNSVEADYLPENEEVPEDLVQKIHDNPQFVVSELVNYEKIEGNKAERERMEQLSTLAFSQLMNFPLNSLGMADRGNRIPDGFGFIFDRDGSNDPLLILDSKSVSSKTRDYPKITEADDAQYRKYLEIAEDISYQHGITQRAVVFISPEYSESKIHDFLDELGRSDLDEFRVLFMELEALATLLLLRSTHAIDRKIRLDKGRWEQLLYNLIVDPKFDREPDDYELERKNADLIDKRVVVEHISQSLDEQRSKEEIIKTIEEKFKEFDPHEV</sequence>
<accession>A0A0K1IV17</accession>
<protein>
    <submittedName>
        <fullName evidence="1">Uncharacterized protein</fullName>
    </submittedName>
</protein>
<dbReference type="EMBL" id="CP011947">
    <property type="protein sequence ID" value="AKU08301.1"/>
    <property type="molecule type" value="Genomic_DNA"/>
</dbReference>
<reference evidence="2" key="1">
    <citation type="journal article" date="2015" name="J. Biotechnol.">
        <title>Complete genome sequence of Haloferax gibbonsii strain ARA6, a potential producer of polyhydroxyalkanoates and halocins isolated from Araruama, Rio de Janeiro, Brasil.</title>
        <authorList>
            <person name="Pinto L.H."/>
            <person name="D'Alincourt Carvalho-Assef A.P."/>
            <person name="Vieira R.P."/>
            <person name="Clementino M.M."/>
            <person name="Albano R.M."/>
        </authorList>
    </citation>
    <scope>NUCLEOTIDE SEQUENCE [LARGE SCALE GENOMIC DNA]</scope>
    <source>
        <strain evidence="2">ARA6</strain>
    </source>
</reference>
<gene>
    <name evidence="1" type="ORF">ABY42_11385</name>
</gene>
<dbReference type="AlphaFoldDB" id="A0A0K1IV17"/>
<evidence type="ECO:0000313" key="2">
    <source>
        <dbReference type="Proteomes" id="UP000066124"/>
    </source>
</evidence>
<dbReference type="KEGG" id="hgi:ABY42_11385"/>
<evidence type="ECO:0000313" key="1">
    <source>
        <dbReference type="EMBL" id="AKU08301.1"/>
    </source>
</evidence>